<evidence type="ECO:0000256" key="1">
    <source>
        <dbReference type="SAM" id="MobiDB-lite"/>
    </source>
</evidence>
<dbReference type="Proteomes" id="UP000515180">
    <property type="component" value="Unplaced"/>
</dbReference>
<organism evidence="2 3">
    <name type="scientific">Bombus impatiens</name>
    <name type="common">Bumblebee</name>
    <dbReference type="NCBI Taxonomy" id="132113"/>
    <lineage>
        <taxon>Eukaryota</taxon>
        <taxon>Metazoa</taxon>
        <taxon>Ecdysozoa</taxon>
        <taxon>Arthropoda</taxon>
        <taxon>Hexapoda</taxon>
        <taxon>Insecta</taxon>
        <taxon>Pterygota</taxon>
        <taxon>Neoptera</taxon>
        <taxon>Endopterygota</taxon>
        <taxon>Hymenoptera</taxon>
        <taxon>Apocrita</taxon>
        <taxon>Aculeata</taxon>
        <taxon>Apoidea</taxon>
        <taxon>Anthophila</taxon>
        <taxon>Apidae</taxon>
        <taxon>Bombus</taxon>
        <taxon>Pyrobombus</taxon>
    </lineage>
</organism>
<dbReference type="GeneID" id="117152415"/>
<evidence type="ECO:0000313" key="2">
    <source>
        <dbReference type="Proteomes" id="UP000515180"/>
    </source>
</evidence>
<reference evidence="3" key="1">
    <citation type="submission" date="2025-08" db="UniProtKB">
        <authorList>
            <consortium name="RefSeq"/>
        </authorList>
    </citation>
    <scope>IDENTIFICATION</scope>
</reference>
<feature type="compositionally biased region" description="Basic and acidic residues" evidence="1">
    <location>
        <begin position="68"/>
        <end position="79"/>
    </location>
</feature>
<gene>
    <name evidence="3" type="primary">LOC117152415</name>
</gene>
<proteinExistence type="predicted"/>
<keyword evidence="2" id="KW-1185">Reference proteome</keyword>
<dbReference type="RefSeq" id="XP_033180053.1">
    <property type="nucleotide sequence ID" value="XM_033324162.1"/>
</dbReference>
<accession>A0A6P8LDG4</accession>
<evidence type="ECO:0000313" key="3">
    <source>
        <dbReference type="RefSeq" id="XP_033180053.1"/>
    </source>
</evidence>
<feature type="region of interest" description="Disordered" evidence="1">
    <location>
        <begin position="68"/>
        <end position="93"/>
    </location>
</feature>
<name>A0A6P8LDG4_BOMIM</name>
<sequence>MLIPGPDRESILHQQQWSPGIRETRPVLRQDQTTFGSQLGKQDSRDARGVCLRVELGLCKTISTSEEIPEHGRRMDRPFGRLCQGHGYQAGND</sequence>
<dbReference type="AlphaFoldDB" id="A0A6P8LDG4"/>
<protein>
    <submittedName>
        <fullName evidence="3">Uncharacterized protein LOC117152415 isoform X2</fullName>
    </submittedName>
</protein>